<dbReference type="PANTHER" id="PTHR11228">
    <property type="entry name" value="RADICAL SAM DOMAIN PROTEIN"/>
    <property type="match status" value="1"/>
</dbReference>
<dbReference type="InterPro" id="IPR007197">
    <property type="entry name" value="rSAM"/>
</dbReference>
<comment type="cofactor">
    <cofactor evidence="1">
        <name>[4Fe-4S] cluster</name>
        <dbReference type="ChEBI" id="CHEBI:49883"/>
    </cofactor>
</comment>
<dbReference type="Gene3D" id="3.40.50.1820">
    <property type="entry name" value="alpha/beta hydrolase"/>
    <property type="match status" value="1"/>
</dbReference>
<name>A0A5K8A9Z3_9BACT</name>
<feature type="domain" description="Radical SAM core" evidence="7">
    <location>
        <begin position="275"/>
        <end position="489"/>
    </location>
</feature>
<evidence type="ECO:0000256" key="1">
    <source>
        <dbReference type="ARBA" id="ARBA00001966"/>
    </source>
</evidence>
<dbReference type="Proteomes" id="UP000422108">
    <property type="component" value="Chromosome"/>
</dbReference>
<keyword evidence="6" id="KW-0411">Iron-sulfur</keyword>
<dbReference type="Pfam" id="PF04055">
    <property type="entry name" value="Radical_SAM"/>
    <property type="match status" value="1"/>
</dbReference>
<dbReference type="InterPro" id="IPR023885">
    <property type="entry name" value="4Fe4S-binding_SPASM_dom"/>
</dbReference>
<dbReference type="GO" id="GO:0003824">
    <property type="term" value="F:catalytic activity"/>
    <property type="evidence" value="ECO:0007669"/>
    <property type="project" value="InterPro"/>
</dbReference>
<keyword evidence="9" id="KW-1185">Reference proteome</keyword>
<dbReference type="InterPro" id="IPR013785">
    <property type="entry name" value="Aldolase_TIM"/>
</dbReference>
<dbReference type="CDD" id="cd01335">
    <property type="entry name" value="Radical_SAM"/>
    <property type="match status" value="1"/>
</dbReference>
<dbReference type="Pfam" id="PF12697">
    <property type="entry name" value="Abhydrolase_6"/>
    <property type="match status" value="1"/>
</dbReference>
<dbReference type="CDD" id="cd21109">
    <property type="entry name" value="SPASM"/>
    <property type="match status" value="1"/>
</dbReference>
<reference evidence="8 9" key="1">
    <citation type="submission" date="2019-11" db="EMBL/GenBank/DDBJ databases">
        <title>Comparative genomics of hydrocarbon-degrading Desulfosarcina strains.</title>
        <authorList>
            <person name="Watanabe M."/>
            <person name="Kojima H."/>
            <person name="Fukui M."/>
        </authorList>
    </citation>
    <scope>NUCLEOTIDE SEQUENCE [LARGE SCALE GENOMIC DNA]</scope>
    <source>
        <strain evidence="9">oXyS1</strain>
    </source>
</reference>
<dbReference type="Pfam" id="PF13186">
    <property type="entry name" value="SPASM"/>
    <property type="match status" value="1"/>
</dbReference>
<dbReference type="GO" id="GO:0046872">
    <property type="term" value="F:metal ion binding"/>
    <property type="evidence" value="ECO:0007669"/>
    <property type="project" value="UniProtKB-KW"/>
</dbReference>
<dbReference type="SFLD" id="SFLDS00029">
    <property type="entry name" value="Radical_SAM"/>
    <property type="match status" value="1"/>
</dbReference>
<sequence>MAELKSPGIILVHGYSGHASDLGPVHRMLKNTLAEGAICRLRLPGHENHAVPPFDPQRFGRCIDDGVRTLTKENRNIILMGHSTGGNLIMDHLIRRQTAPFLLILAGTPTRIRGEDLNRWEAHGRSDVDIPLTHMARLVSFINRLAKATIPVNFPVLVLQGEADLLVPPIHAKSWKDGRFAGPVRSLVIPHGGHHLFHGPGSEVALDCIRRAVSDAKANISAGRPEWSNASSLAAMDREVAGFIGARPQSVHHLLRSPGARRALDQPLHLHPVAHIDPIQLNIEITSRCNLSCGHCARSVVKRPPKDMAAEAFEFILDLMPNTFKVILVGLGEPTLHPALPELVRIATGRGHRVGLVTNAMALDKKLSRRLMAAGLGSLTASLDSADPDITTRVRPGSDVPRIIANLSDFLSLSGGTIPTAVFSAVSSRTVRSLPDLAQVIAAMGVNAWMLSDLNFQWNRSKTIWHRWNGECREFIGRAIRLAFSNGLPVLSVRAIESLGLAHRYADFLMRTPAGLAERSEVHRWCLSPWQTLPVDVDGGVTVCDCQPEAKTGNLFNRSLAAIWNGPVMQAHRRRMHADAPPAACRCCPRF</sequence>
<keyword evidence="5" id="KW-0408">Iron</keyword>
<evidence type="ECO:0000256" key="5">
    <source>
        <dbReference type="ARBA" id="ARBA00023004"/>
    </source>
</evidence>
<evidence type="ECO:0000256" key="6">
    <source>
        <dbReference type="ARBA" id="ARBA00023014"/>
    </source>
</evidence>
<keyword evidence="4" id="KW-0479">Metal-binding</keyword>
<dbReference type="InterPro" id="IPR050377">
    <property type="entry name" value="Radical_SAM_PqqE_MftC-like"/>
</dbReference>
<dbReference type="EMBL" id="AP021879">
    <property type="protein sequence ID" value="BBO88840.1"/>
    <property type="molecule type" value="Genomic_DNA"/>
</dbReference>
<dbReference type="GO" id="GO:0051536">
    <property type="term" value="F:iron-sulfur cluster binding"/>
    <property type="evidence" value="ECO:0007669"/>
    <property type="project" value="UniProtKB-KW"/>
</dbReference>
<dbReference type="SUPFAM" id="SSF53474">
    <property type="entry name" value="alpha/beta-Hydrolases"/>
    <property type="match status" value="1"/>
</dbReference>
<evidence type="ECO:0000313" key="9">
    <source>
        <dbReference type="Proteomes" id="UP000422108"/>
    </source>
</evidence>
<dbReference type="PROSITE" id="PS51918">
    <property type="entry name" value="RADICAL_SAM"/>
    <property type="match status" value="1"/>
</dbReference>
<keyword evidence="3" id="KW-0949">S-adenosyl-L-methionine</keyword>
<dbReference type="SUPFAM" id="SSF102114">
    <property type="entry name" value="Radical SAM enzymes"/>
    <property type="match status" value="1"/>
</dbReference>
<dbReference type="Gene3D" id="3.20.20.70">
    <property type="entry name" value="Aldolase class I"/>
    <property type="match status" value="1"/>
</dbReference>
<evidence type="ECO:0000256" key="3">
    <source>
        <dbReference type="ARBA" id="ARBA00022691"/>
    </source>
</evidence>
<evidence type="ECO:0000256" key="2">
    <source>
        <dbReference type="ARBA" id="ARBA00022485"/>
    </source>
</evidence>
<evidence type="ECO:0000259" key="7">
    <source>
        <dbReference type="PROSITE" id="PS51918"/>
    </source>
</evidence>
<dbReference type="PANTHER" id="PTHR11228:SF7">
    <property type="entry name" value="PQQA PEPTIDE CYCLASE"/>
    <property type="match status" value="1"/>
</dbReference>
<dbReference type="InterPro" id="IPR029058">
    <property type="entry name" value="AB_hydrolase_fold"/>
</dbReference>
<dbReference type="AlphaFoldDB" id="A0A5K8A9Z3"/>
<dbReference type="InterPro" id="IPR058240">
    <property type="entry name" value="rSAM_sf"/>
</dbReference>
<dbReference type="SFLD" id="SFLDG01387">
    <property type="entry name" value="BtrN-like_SPASM_domain_contain"/>
    <property type="match status" value="1"/>
</dbReference>
<keyword evidence="2" id="KW-0004">4Fe-4S</keyword>
<dbReference type="InterPro" id="IPR034391">
    <property type="entry name" value="AdoMet-like_SPASM_containing"/>
</dbReference>
<accession>A0A5K8A9Z3</accession>
<protein>
    <recommendedName>
        <fullName evidence="7">Radical SAM core domain-containing protein</fullName>
    </recommendedName>
</protein>
<proteinExistence type="predicted"/>
<evidence type="ECO:0000256" key="4">
    <source>
        <dbReference type="ARBA" id="ARBA00022723"/>
    </source>
</evidence>
<dbReference type="SFLD" id="SFLDG01067">
    <property type="entry name" value="SPASM/twitch_domain_containing"/>
    <property type="match status" value="1"/>
</dbReference>
<evidence type="ECO:0000313" key="8">
    <source>
        <dbReference type="EMBL" id="BBO88840.1"/>
    </source>
</evidence>
<gene>
    <name evidence="8" type="ORF">DSCOOX_20200</name>
</gene>
<organism evidence="8 9">
    <name type="scientific">Desulfosarcina ovata subsp. ovata</name>
    <dbReference type="NCBI Taxonomy" id="2752305"/>
    <lineage>
        <taxon>Bacteria</taxon>
        <taxon>Pseudomonadati</taxon>
        <taxon>Thermodesulfobacteriota</taxon>
        <taxon>Desulfobacteria</taxon>
        <taxon>Desulfobacterales</taxon>
        <taxon>Desulfosarcinaceae</taxon>
        <taxon>Desulfosarcina</taxon>
    </lineage>
</organism>
<dbReference type="InterPro" id="IPR000073">
    <property type="entry name" value="AB_hydrolase_1"/>
</dbReference>